<proteinExistence type="predicted"/>
<organism evidence="2">
    <name type="scientific">Chrysotila carterae</name>
    <name type="common">Marine alga</name>
    <name type="synonym">Syracosphaera carterae</name>
    <dbReference type="NCBI Taxonomy" id="13221"/>
    <lineage>
        <taxon>Eukaryota</taxon>
        <taxon>Haptista</taxon>
        <taxon>Haptophyta</taxon>
        <taxon>Prymnesiophyceae</taxon>
        <taxon>Isochrysidales</taxon>
        <taxon>Isochrysidaceae</taxon>
        <taxon>Chrysotila</taxon>
    </lineage>
</organism>
<feature type="domain" description="Arrestin C-terminal-like" evidence="1">
    <location>
        <begin position="67"/>
        <end position="223"/>
    </location>
</feature>
<dbReference type="InterPro" id="IPR014756">
    <property type="entry name" value="Ig_E-set"/>
</dbReference>
<sequence>MYAHGGGGDCQIKYYINAKLTRPGMMNFDLKTTRPFMVSSTPMPPEAVPAFLQPSETKVSTCWCLGKGAMTLGATLDDTLIGRGESVRVGLALKNDSTATVDKISACVTEFVNWHAGGHSNNHKRKIAQVEFDLSSIHGVDKLDQAALKAVREAAAAGLSQTYEELYQQLAHGKQRSLLSISADARDSYAGAVLSVRHQLEVRLETACCVTNPSVQTIVRIGAPAPPPAVATPVLGQALPVATPVQTYLPIAVPVVNLPVAVPLSKDEKEAITTMPADWNSATVAEAVVVPMGAAVVGTAAEETTADNADNEDIPVVQAVLVHPERSLAGLHERLSHTLDDFDLIAELASDPLWDSVFAQLTPADFALIVATVGLEYDQPRAAEVMAKKLSGGLTCEHIAATLSAAAAAYRAAMVHKLAPLCVDLQQNKALIVKQLSQWERVITESDLK</sequence>
<dbReference type="Gene3D" id="2.60.40.640">
    <property type="match status" value="1"/>
</dbReference>
<evidence type="ECO:0000313" key="2">
    <source>
        <dbReference type="EMBL" id="CAE0757312.1"/>
    </source>
</evidence>
<protein>
    <recommendedName>
        <fullName evidence="1">Arrestin C-terminal-like domain-containing protein</fullName>
    </recommendedName>
</protein>
<dbReference type="EMBL" id="HBIZ01016001">
    <property type="protein sequence ID" value="CAE0757312.1"/>
    <property type="molecule type" value="Transcribed_RNA"/>
</dbReference>
<dbReference type="AlphaFoldDB" id="A0A7S4B7X0"/>
<evidence type="ECO:0000259" key="1">
    <source>
        <dbReference type="Pfam" id="PF02752"/>
    </source>
</evidence>
<dbReference type="InterPro" id="IPR014752">
    <property type="entry name" value="Arrestin-like_C"/>
</dbReference>
<dbReference type="InterPro" id="IPR011022">
    <property type="entry name" value="Arrestin_C-like"/>
</dbReference>
<name>A0A7S4B7X0_CHRCT</name>
<accession>A0A7S4B7X0</accession>
<dbReference type="Pfam" id="PF02752">
    <property type="entry name" value="Arrestin_C"/>
    <property type="match status" value="1"/>
</dbReference>
<dbReference type="SUPFAM" id="SSF81296">
    <property type="entry name" value="E set domains"/>
    <property type="match status" value="1"/>
</dbReference>
<reference evidence="2" key="1">
    <citation type="submission" date="2021-01" db="EMBL/GenBank/DDBJ databases">
        <authorList>
            <person name="Corre E."/>
            <person name="Pelletier E."/>
            <person name="Niang G."/>
            <person name="Scheremetjew M."/>
            <person name="Finn R."/>
            <person name="Kale V."/>
            <person name="Holt S."/>
            <person name="Cochrane G."/>
            <person name="Meng A."/>
            <person name="Brown T."/>
            <person name="Cohen L."/>
        </authorList>
    </citation>
    <scope>NUCLEOTIDE SEQUENCE</scope>
    <source>
        <strain evidence="2">CCMP645</strain>
    </source>
</reference>
<gene>
    <name evidence="2" type="ORF">PCAR00345_LOCUS9906</name>
</gene>